<accession>A0A4R1MN38</accession>
<gene>
    <name evidence="11" type="ORF">EDC19_1524</name>
</gene>
<keyword evidence="8" id="KW-0406">Ion transport</keyword>
<feature type="domain" description="ABC transporter" evidence="10">
    <location>
        <begin position="5"/>
        <end position="241"/>
    </location>
</feature>
<dbReference type="InterPro" id="IPR027417">
    <property type="entry name" value="P-loop_NTPase"/>
</dbReference>
<keyword evidence="3" id="KW-1003">Cell membrane</keyword>
<dbReference type="Gene3D" id="3.40.50.300">
    <property type="entry name" value="P-loop containing nucleotide triphosphate hydrolases"/>
    <property type="match status" value="1"/>
</dbReference>
<dbReference type="RefSeq" id="WP_132282239.1">
    <property type="nucleotide sequence ID" value="NZ_SMGQ01000012.1"/>
</dbReference>
<comment type="caution">
    <text evidence="11">The sequence shown here is derived from an EMBL/GenBank/DDBJ whole genome shotgun (WGS) entry which is preliminary data.</text>
</comment>
<sequence>MSRILRTEKLETCYDHYTVFRDINFAVDKGKITTIIGPNGCGKSTLLKTIGRIIKNKSGAIYLKDRNINNIKTKKIAKDLALLPQNPIAPLELRVEELISYGRFPHCKKFSKLSKEDHDIIDWAMDITKVIDFRDRELGSLSGGQRQKVWLAMALAQDTEILLLDEPTTYLDMAHQLEVLKIVEELNKEKKRTIVMVLHDINHAARFSHKIVAMKSGRIIAEGDPNQVINQRVLKKVFNIDARVMVDEVIHAPVCFGYDTLSQIIDESTNL</sequence>
<dbReference type="InterPro" id="IPR017871">
    <property type="entry name" value="ABC_transporter-like_CS"/>
</dbReference>
<evidence type="ECO:0000256" key="7">
    <source>
        <dbReference type="ARBA" id="ARBA00023004"/>
    </source>
</evidence>
<dbReference type="SUPFAM" id="SSF52540">
    <property type="entry name" value="P-loop containing nucleoside triphosphate hydrolases"/>
    <property type="match status" value="1"/>
</dbReference>
<evidence type="ECO:0000259" key="10">
    <source>
        <dbReference type="PROSITE" id="PS50893"/>
    </source>
</evidence>
<evidence type="ECO:0000313" key="12">
    <source>
        <dbReference type="Proteomes" id="UP000294545"/>
    </source>
</evidence>
<dbReference type="PANTHER" id="PTHR42771">
    <property type="entry name" value="IRON(3+)-HYDROXAMATE IMPORT ATP-BINDING PROTEIN FHUC"/>
    <property type="match status" value="1"/>
</dbReference>
<evidence type="ECO:0000256" key="9">
    <source>
        <dbReference type="ARBA" id="ARBA00023136"/>
    </source>
</evidence>
<comment type="subcellular location">
    <subcellularLocation>
        <location evidence="1">Cell membrane</location>
        <topology evidence="1">Peripheral membrane protein</topology>
    </subcellularLocation>
</comment>
<dbReference type="AlphaFoldDB" id="A0A4R1MN38"/>
<evidence type="ECO:0000256" key="6">
    <source>
        <dbReference type="ARBA" id="ARBA00022840"/>
    </source>
</evidence>
<keyword evidence="9" id="KW-0472">Membrane</keyword>
<keyword evidence="4" id="KW-0410">Iron transport</keyword>
<keyword evidence="6" id="KW-0067">ATP-binding</keyword>
<dbReference type="PANTHER" id="PTHR42771:SF4">
    <property type="entry name" value="IRON(3+)-HYDROXAMATE IMPORT ATP-BINDING PROTEIN FHUC"/>
    <property type="match status" value="1"/>
</dbReference>
<dbReference type="PROSITE" id="PS00211">
    <property type="entry name" value="ABC_TRANSPORTER_1"/>
    <property type="match status" value="1"/>
</dbReference>
<dbReference type="PROSITE" id="PS50893">
    <property type="entry name" value="ABC_TRANSPORTER_2"/>
    <property type="match status" value="1"/>
</dbReference>
<keyword evidence="12" id="KW-1185">Reference proteome</keyword>
<dbReference type="GO" id="GO:0005886">
    <property type="term" value="C:plasma membrane"/>
    <property type="evidence" value="ECO:0007669"/>
    <property type="project" value="UniProtKB-SubCell"/>
</dbReference>
<evidence type="ECO:0000256" key="1">
    <source>
        <dbReference type="ARBA" id="ARBA00004202"/>
    </source>
</evidence>
<keyword evidence="7" id="KW-0408">Iron</keyword>
<evidence type="ECO:0000256" key="4">
    <source>
        <dbReference type="ARBA" id="ARBA00022496"/>
    </source>
</evidence>
<dbReference type="OrthoDB" id="9799337at2"/>
<protein>
    <submittedName>
        <fullName evidence="11">Bacillibactin ABC transporter ATPase protein</fullName>
    </submittedName>
</protein>
<evidence type="ECO:0000256" key="8">
    <source>
        <dbReference type="ARBA" id="ARBA00023065"/>
    </source>
</evidence>
<name>A0A4R1MN38_9FIRM</name>
<dbReference type="SMART" id="SM00382">
    <property type="entry name" value="AAA"/>
    <property type="match status" value="1"/>
</dbReference>
<organism evidence="11 12">
    <name type="scientific">Natranaerovirga hydrolytica</name>
    <dbReference type="NCBI Taxonomy" id="680378"/>
    <lineage>
        <taxon>Bacteria</taxon>
        <taxon>Bacillati</taxon>
        <taxon>Bacillota</taxon>
        <taxon>Clostridia</taxon>
        <taxon>Lachnospirales</taxon>
        <taxon>Natranaerovirgaceae</taxon>
        <taxon>Natranaerovirga</taxon>
    </lineage>
</organism>
<evidence type="ECO:0000256" key="3">
    <source>
        <dbReference type="ARBA" id="ARBA00022475"/>
    </source>
</evidence>
<dbReference type="GO" id="GO:0005524">
    <property type="term" value="F:ATP binding"/>
    <property type="evidence" value="ECO:0007669"/>
    <property type="project" value="UniProtKB-KW"/>
</dbReference>
<dbReference type="Pfam" id="PF00005">
    <property type="entry name" value="ABC_tran"/>
    <property type="match status" value="1"/>
</dbReference>
<proteinExistence type="predicted"/>
<dbReference type="EMBL" id="SMGQ01000012">
    <property type="protein sequence ID" value="TCK93332.1"/>
    <property type="molecule type" value="Genomic_DNA"/>
</dbReference>
<keyword evidence="5" id="KW-0547">Nucleotide-binding</keyword>
<evidence type="ECO:0000313" key="11">
    <source>
        <dbReference type="EMBL" id="TCK93332.1"/>
    </source>
</evidence>
<dbReference type="FunFam" id="3.40.50.300:FF:000134">
    <property type="entry name" value="Iron-enterobactin ABC transporter ATP-binding protein"/>
    <property type="match status" value="1"/>
</dbReference>
<dbReference type="InterPro" id="IPR051535">
    <property type="entry name" value="Siderophore_ABC-ATPase"/>
</dbReference>
<dbReference type="CDD" id="cd03214">
    <property type="entry name" value="ABC_Iron-Siderophores_B12_Hemin"/>
    <property type="match status" value="1"/>
</dbReference>
<dbReference type="InterPro" id="IPR003593">
    <property type="entry name" value="AAA+_ATPase"/>
</dbReference>
<dbReference type="Proteomes" id="UP000294545">
    <property type="component" value="Unassembled WGS sequence"/>
</dbReference>
<evidence type="ECO:0000256" key="2">
    <source>
        <dbReference type="ARBA" id="ARBA00022448"/>
    </source>
</evidence>
<dbReference type="GO" id="GO:0016887">
    <property type="term" value="F:ATP hydrolysis activity"/>
    <property type="evidence" value="ECO:0007669"/>
    <property type="project" value="InterPro"/>
</dbReference>
<reference evidence="11 12" key="1">
    <citation type="submission" date="2019-03" db="EMBL/GenBank/DDBJ databases">
        <title>Genomic Encyclopedia of Type Strains, Phase IV (KMG-IV): sequencing the most valuable type-strain genomes for metagenomic binning, comparative biology and taxonomic classification.</title>
        <authorList>
            <person name="Goeker M."/>
        </authorList>
    </citation>
    <scope>NUCLEOTIDE SEQUENCE [LARGE SCALE GENOMIC DNA]</scope>
    <source>
        <strain evidence="11 12">DSM 24176</strain>
    </source>
</reference>
<dbReference type="InterPro" id="IPR003439">
    <property type="entry name" value="ABC_transporter-like_ATP-bd"/>
</dbReference>
<keyword evidence="2" id="KW-0813">Transport</keyword>
<evidence type="ECO:0000256" key="5">
    <source>
        <dbReference type="ARBA" id="ARBA00022741"/>
    </source>
</evidence>
<dbReference type="GO" id="GO:0006826">
    <property type="term" value="P:iron ion transport"/>
    <property type="evidence" value="ECO:0007669"/>
    <property type="project" value="UniProtKB-KW"/>
</dbReference>